<feature type="non-terminal residue" evidence="3">
    <location>
        <position position="1"/>
    </location>
</feature>
<dbReference type="InterPro" id="IPR001789">
    <property type="entry name" value="Sig_transdc_resp-reg_receiver"/>
</dbReference>
<dbReference type="EMBL" id="BARU01034234">
    <property type="protein sequence ID" value="GAH62357.1"/>
    <property type="molecule type" value="Genomic_DNA"/>
</dbReference>
<feature type="domain" description="Response regulatory" evidence="2">
    <location>
        <begin position="1"/>
        <end position="106"/>
    </location>
</feature>
<gene>
    <name evidence="3" type="ORF">S03H2_53765</name>
</gene>
<dbReference type="InterPro" id="IPR050595">
    <property type="entry name" value="Bact_response_regulator"/>
</dbReference>
<comment type="caution">
    <text evidence="3">The sequence shown here is derived from an EMBL/GenBank/DDBJ whole genome shotgun (WGS) entry which is preliminary data.</text>
</comment>
<proteinExistence type="predicted"/>
<dbReference type="PANTHER" id="PTHR44591:SF3">
    <property type="entry name" value="RESPONSE REGULATORY DOMAIN-CONTAINING PROTEIN"/>
    <property type="match status" value="1"/>
</dbReference>
<reference evidence="3" key="1">
    <citation type="journal article" date="2014" name="Front. Microbiol.">
        <title>High frequency of phylogenetically diverse reductive dehalogenase-homologous genes in deep subseafloor sedimentary metagenomes.</title>
        <authorList>
            <person name="Kawai M."/>
            <person name="Futagami T."/>
            <person name="Toyoda A."/>
            <person name="Takaki Y."/>
            <person name="Nishi S."/>
            <person name="Hori S."/>
            <person name="Arai W."/>
            <person name="Tsubouchi T."/>
            <person name="Morono Y."/>
            <person name="Uchiyama I."/>
            <person name="Ito T."/>
            <person name="Fujiyama A."/>
            <person name="Inagaki F."/>
            <person name="Takami H."/>
        </authorList>
    </citation>
    <scope>NUCLEOTIDE SEQUENCE</scope>
    <source>
        <strain evidence="3">Expedition CK06-06</strain>
    </source>
</reference>
<dbReference type="Gene3D" id="3.40.50.2300">
    <property type="match status" value="1"/>
</dbReference>
<organism evidence="3">
    <name type="scientific">marine sediment metagenome</name>
    <dbReference type="NCBI Taxonomy" id="412755"/>
    <lineage>
        <taxon>unclassified sequences</taxon>
        <taxon>metagenomes</taxon>
        <taxon>ecological metagenomes</taxon>
    </lineage>
</organism>
<dbReference type="SUPFAM" id="SSF52172">
    <property type="entry name" value="CheY-like"/>
    <property type="match status" value="1"/>
</dbReference>
<keyword evidence="1" id="KW-0597">Phosphoprotein</keyword>
<accession>X1GYV8</accession>
<dbReference type="GO" id="GO:0000160">
    <property type="term" value="P:phosphorelay signal transduction system"/>
    <property type="evidence" value="ECO:0007669"/>
    <property type="project" value="InterPro"/>
</dbReference>
<dbReference type="PROSITE" id="PS50110">
    <property type="entry name" value="RESPONSE_REGULATORY"/>
    <property type="match status" value="1"/>
</dbReference>
<dbReference type="PANTHER" id="PTHR44591">
    <property type="entry name" value="STRESS RESPONSE REGULATOR PROTEIN 1"/>
    <property type="match status" value="1"/>
</dbReference>
<dbReference type="SMART" id="SM00448">
    <property type="entry name" value="REC"/>
    <property type="match status" value="1"/>
</dbReference>
<dbReference type="InterPro" id="IPR011006">
    <property type="entry name" value="CheY-like_superfamily"/>
</dbReference>
<protein>
    <recommendedName>
        <fullName evidence="2">Response regulatory domain-containing protein</fullName>
    </recommendedName>
</protein>
<dbReference type="AlphaFoldDB" id="X1GYV8"/>
<dbReference type="Pfam" id="PF00072">
    <property type="entry name" value="Response_reg"/>
    <property type="match status" value="1"/>
</dbReference>
<name>X1GYV8_9ZZZZ</name>
<evidence type="ECO:0000256" key="1">
    <source>
        <dbReference type="ARBA" id="ARBA00022553"/>
    </source>
</evidence>
<evidence type="ECO:0000313" key="3">
    <source>
        <dbReference type="EMBL" id="GAH62357.1"/>
    </source>
</evidence>
<sequence>ESKGYEVVTARNGVEALAKMEAEKPDVMILDLLMPKMDGFAIYKKLHQDPRWSEYHNIPILVLTSVREEASRRRYELETGQELEVDDYVEKPFPPDVLLERVGKLIKKKHKV</sequence>
<evidence type="ECO:0000259" key="2">
    <source>
        <dbReference type="PROSITE" id="PS50110"/>
    </source>
</evidence>